<dbReference type="InterPro" id="IPR058240">
    <property type="entry name" value="rSAM_sf"/>
</dbReference>
<dbReference type="InterPro" id="IPR007197">
    <property type="entry name" value="rSAM"/>
</dbReference>
<dbReference type="SFLD" id="SFLDS00029">
    <property type="entry name" value="Radical_SAM"/>
    <property type="match status" value="1"/>
</dbReference>
<evidence type="ECO:0000313" key="6">
    <source>
        <dbReference type="Proteomes" id="UP000579153"/>
    </source>
</evidence>
<evidence type="ECO:0000256" key="3">
    <source>
        <dbReference type="ARBA" id="ARBA00023004"/>
    </source>
</evidence>
<protein>
    <submittedName>
        <fullName evidence="5">Pyruvate-formate lyase-activating enzyme</fullName>
    </submittedName>
</protein>
<dbReference type="GO" id="GO:0016829">
    <property type="term" value="F:lyase activity"/>
    <property type="evidence" value="ECO:0007669"/>
    <property type="project" value="UniProtKB-KW"/>
</dbReference>
<keyword evidence="6" id="KW-1185">Reference proteome</keyword>
<evidence type="ECO:0000256" key="4">
    <source>
        <dbReference type="ARBA" id="ARBA00023014"/>
    </source>
</evidence>
<keyword evidence="1" id="KW-0949">S-adenosyl-L-methionine</keyword>
<dbReference type="EMBL" id="JACHMB010000001">
    <property type="protein sequence ID" value="MBB5779238.1"/>
    <property type="molecule type" value="Genomic_DNA"/>
</dbReference>
<keyword evidence="5" id="KW-0670">Pyruvate</keyword>
<evidence type="ECO:0000256" key="2">
    <source>
        <dbReference type="ARBA" id="ARBA00022723"/>
    </source>
</evidence>
<proteinExistence type="predicted"/>
<dbReference type="Gene3D" id="3.20.20.70">
    <property type="entry name" value="Aldolase class I"/>
    <property type="match status" value="1"/>
</dbReference>
<dbReference type="SUPFAM" id="SSF102114">
    <property type="entry name" value="Radical SAM enzymes"/>
    <property type="match status" value="1"/>
</dbReference>
<evidence type="ECO:0000256" key="1">
    <source>
        <dbReference type="ARBA" id="ARBA00022691"/>
    </source>
</evidence>
<dbReference type="RefSeq" id="WP_185072580.1">
    <property type="nucleotide sequence ID" value="NZ_JACHMB010000001.1"/>
</dbReference>
<dbReference type="PANTHER" id="PTHR11228:SF7">
    <property type="entry name" value="PQQA PEPTIDE CYCLASE"/>
    <property type="match status" value="1"/>
</dbReference>
<organism evidence="5 6">
    <name type="scientific">Nonomuraea jabiensis</name>
    <dbReference type="NCBI Taxonomy" id="882448"/>
    <lineage>
        <taxon>Bacteria</taxon>
        <taxon>Bacillati</taxon>
        <taxon>Actinomycetota</taxon>
        <taxon>Actinomycetes</taxon>
        <taxon>Streptosporangiales</taxon>
        <taxon>Streptosporangiaceae</taxon>
        <taxon>Nonomuraea</taxon>
    </lineage>
</organism>
<keyword evidence="4" id="KW-0411">Iron-sulfur</keyword>
<comment type="caution">
    <text evidence="5">The sequence shown here is derived from an EMBL/GenBank/DDBJ whole genome shotgun (WGS) entry which is preliminary data.</text>
</comment>
<dbReference type="CDD" id="cd01335">
    <property type="entry name" value="Radical_SAM"/>
    <property type="match status" value="1"/>
</dbReference>
<keyword evidence="5" id="KW-0456">Lyase</keyword>
<name>A0A7W9G8N5_9ACTN</name>
<gene>
    <name evidence="5" type="ORF">HD596_005994</name>
</gene>
<accession>A0A7W9G8N5</accession>
<dbReference type="AlphaFoldDB" id="A0A7W9G8N5"/>
<reference evidence="5 6" key="1">
    <citation type="submission" date="2020-08" db="EMBL/GenBank/DDBJ databases">
        <title>Sequencing the genomes of 1000 actinobacteria strains.</title>
        <authorList>
            <person name="Klenk H.-P."/>
        </authorList>
    </citation>
    <scope>NUCLEOTIDE SEQUENCE [LARGE SCALE GENOMIC DNA]</scope>
    <source>
        <strain evidence="5 6">DSM 45507</strain>
    </source>
</reference>
<sequence length="359" mass="39096">MHLAEMAVLRSVPAAGVFLALTRRCPLSCAHCSTESAMDGAEHAERPFRRLVASFTRQERPEFIAMSGGEALLRPRLVRDLADSARLSGTRSYLLSGLYFARDGHAVPAALRAAISAVDHFAVSLDRFHEREVGRRAAFRVLHEIRSWGPRVSVQITGDGGADPYVADLVREVREEFADQVPMLVVPLRPVGRAKALDGPAAGPGVRHAGPAPCEMAAWPLVTYDGTVLTCCNDDLAAAARPPHLVLGHADHDPWPVLRRRHLDRPLARAVRMFGPRYAKARFGSGAVASGYCDVCVTLHRDRGLGERVAGYLDSPAGPAMESAVRGLAERHGPYGFARRHGIARYSELVTLGWEGRER</sequence>
<evidence type="ECO:0000313" key="5">
    <source>
        <dbReference type="EMBL" id="MBB5779238.1"/>
    </source>
</evidence>
<keyword evidence="2" id="KW-0479">Metal-binding</keyword>
<dbReference type="GO" id="GO:0051536">
    <property type="term" value="F:iron-sulfur cluster binding"/>
    <property type="evidence" value="ECO:0007669"/>
    <property type="project" value="UniProtKB-KW"/>
</dbReference>
<dbReference type="InterPro" id="IPR013785">
    <property type="entry name" value="Aldolase_TIM"/>
</dbReference>
<dbReference type="PANTHER" id="PTHR11228">
    <property type="entry name" value="RADICAL SAM DOMAIN PROTEIN"/>
    <property type="match status" value="1"/>
</dbReference>
<keyword evidence="3" id="KW-0408">Iron</keyword>
<dbReference type="Proteomes" id="UP000579153">
    <property type="component" value="Unassembled WGS sequence"/>
</dbReference>
<dbReference type="GO" id="GO:0046872">
    <property type="term" value="F:metal ion binding"/>
    <property type="evidence" value="ECO:0007669"/>
    <property type="project" value="UniProtKB-KW"/>
</dbReference>
<dbReference type="InterPro" id="IPR050377">
    <property type="entry name" value="Radical_SAM_PqqE_MftC-like"/>
</dbReference>